<dbReference type="Pfam" id="PF03450">
    <property type="entry name" value="CO_deh_flav_C"/>
    <property type="match status" value="1"/>
</dbReference>
<accession>A0ABM8XIU0</accession>
<comment type="caution">
    <text evidence="5">The sequence shown here is derived from an EMBL/GenBank/DDBJ whole genome shotgun (WGS) entry which is preliminary data.</text>
</comment>
<dbReference type="InterPro" id="IPR002346">
    <property type="entry name" value="Mopterin_DH_FAD-bd"/>
</dbReference>
<proteinExistence type="predicted"/>
<sequence length="290" mass="30744">MRASSVPEVLSLLAQHGDDARILAGGQTLLATLNMRLSEPRVLVDINDVPGLSGISLQHGYVRIGALTRHGDIEDSMVVRQHVPLLAMAAPHVAHRAIRNRGTLGGSIAFADPAAEWPACAVALDARIVVIGPQGERRIPAADFFLDLYTTALASGEIITACEFPLPEPDRRYVFDELTRRHGDYAIVGLAASARVEGSTLRDARLVFLGTGNIPMRARAAEAALEGGPPEGARLEAARLALATELAPVADLYHSPEAKLHLASVLMSRLAQRLVATAAGTTPDHGGRHA</sequence>
<dbReference type="EMBL" id="CAJZAG010000009">
    <property type="protein sequence ID" value="CAG9180094.1"/>
    <property type="molecule type" value="Genomic_DNA"/>
</dbReference>
<evidence type="ECO:0000256" key="3">
    <source>
        <dbReference type="ARBA" id="ARBA00023002"/>
    </source>
</evidence>
<dbReference type="InterPro" id="IPR016166">
    <property type="entry name" value="FAD-bd_PCMH"/>
</dbReference>
<dbReference type="SUPFAM" id="SSF56176">
    <property type="entry name" value="FAD-binding/transporter-associated domain-like"/>
    <property type="match status" value="1"/>
</dbReference>
<dbReference type="SUPFAM" id="SSF55447">
    <property type="entry name" value="CO dehydrogenase flavoprotein C-terminal domain-like"/>
    <property type="match status" value="1"/>
</dbReference>
<gene>
    <name evidence="5" type="ORF">LMG32289_04500</name>
</gene>
<evidence type="ECO:0000313" key="6">
    <source>
        <dbReference type="Proteomes" id="UP000706525"/>
    </source>
</evidence>
<evidence type="ECO:0000313" key="5">
    <source>
        <dbReference type="EMBL" id="CAG9180094.1"/>
    </source>
</evidence>
<dbReference type="PANTHER" id="PTHR42659:SF2">
    <property type="entry name" value="XANTHINE DEHYDROGENASE SUBUNIT C-RELATED"/>
    <property type="match status" value="1"/>
</dbReference>
<dbReference type="PANTHER" id="PTHR42659">
    <property type="entry name" value="XANTHINE DEHYDROGENASE SUBUNIT C-RELATED"/>
    <property type="match status" value="1"/>
</dbReference>
<name>A0ABM8XIU0_9BURK</name>
<dbReference type="Proteomes" id="UP000706525">
    <property type="component" value="Unassembled WGS sequence"/>
</dbReference>
<dbReference type="SMART" id="SM01092">
    <property type="entry name" value="CO_deh_flav_C"/>
    <property type="match status" value="1"/>
</dbReference>
<organism evidence="5 6">
    <name type="scientific">Cupriavidus pampae</name>
    <dbReference type="NCBI Taxonomy" id="659251"/>
    <lineage>
        <taxon>Bacteria</taxon>
        <taxon>Pseudomonadati</taxon>
        <taxon>Pseudomonadota</taxon>
        <taxon>Betaproteobacteria</taxon>
        <taxon>Burkholderiales</taxon>
        <taxon>Burkholderiaceae</taxon>
        <taxon>Cupriavidus</taxon>
    </lineage>
</organism>
<evidence type="ECO:0000256" key="1">
    <source>
        <dbReference type="ARBA" id="ARBA00022630"/>
    </source>
</evidence>
<dbReference type="InterPro" id="IPR016169">
    <property type="entry name" value="FAD-bd_PCMH_sub2"/>
</dbReference>
<feature type="domain" description="FAD-binding PCMH-type" evidence="4">
    <location>
        <begin position="1"/>
        <end position="169"/>
    </location>
</feature>
<dbReference type="PROSITE" id="PS51387">
    <property type="entry name" value="FAD_PCMH"/>
    <property type="match status" value="1"/>
</dbReference>
<keyword evidence="6" id="KW-1185">Reference proteome</keyword>
<dbReference type="InterPro" id="IPR005107">
    <property type="entry name" value="CO_DH_flav_C"/>
</dbReference>
<dbReference type="Gene3D" id="3.30.390.50">
    <property type="entry name" value="CO dehydrogenase flavoprotein, C-terminal domain"/>
    <property type="match status" value="1"/>
</dbReference>
<dbReference type="Gene3D" id="3.30.43.10">
    <property type="entry name" value="Uridine Diphospho-n-acetylenolpyruvylglucosamine Reductase, domain 2"/>
    <property type="match status" value="1"/>
</dbReference>
<keyword evidence="1" id="KW-0285">Flavoprotein</keyword>
<dbReference type="InterPro" id="IPR036683">
    <property type="entry name" value="CO_DH_flav_C_dom_sf"/>
</dbReference>
<dbReference type="InterPro" id="IPR036318">
    <property type="entry name" value="FAD-bd_PCMH-like_sf"/>
</dbReference>
<protein>
    <recommendedName>
        <fullName evidence="4">FAD-binding PCMH-type domain-containing protein</fullName>
    </recommendedName>
</protein>
<evidence type="ECO:0000259" key="4">
    <source>
        <dbReference type="PROSITE" id="PS51387"/>
    </source>
</evidence>
<keyword evidence="3" id="KW-0560">Oxidoreductase</keyword>
<dbReference type="InterPro" id="IPR051312">
    <property type="entry name" value="Diverse_Substr_Oxidored"/>
</dbReference>
<reference evidence="5 6" key="1">
    <citation type="submission" date="2021-08" db="EMBL/GenBank/DDBJ databases">
        <authorList>
            <person name="Peeters C."/>
        </authorList>
    </citation>
    <scope>NUCLEOTIDE SEQUENCE [LARGE SCALE GENOMIC DNA]</scope>
    <source>
        <strain evidence="5 6">LMG 32289</strain>
    </source>
</reference>
<evidence type="ECO:0000256" key="2">
    <source>
        <dbReference type="ARBA" id="ARBA00022827"/>
    </source>
</evidence>
<dbReference type="InterPro" id="IPR016167">
    <property type="entry name" value="FAD-bd_PCMH_sub1"/>
</dbReference>
<keyword evidence="2" id="KW-0274">FAD</keyword>
<dbReference type="Gene3D" id="3.30.465.10">
    <property type="match status" value="1"/>
</dbReference>
<dbReference type="Pfam" id="PF00941">
    <property type="entry name" value="FAD_binding_5"/>
    <property type="match status" value="1"/>
</dbReference>